<evidence type="ECO:0000256" key="6">
    <source>
        <dbReference type="ARBA" id="ARBA00023136"/>
    </source>
</evidence>
<keyword evidence="3 8" id="KW-1134">Transmembrane beta strand</keyword>
<evidence type="ECO:0000256" key="9">
    <source>
        <dbReference type="RuleBase" id="RU003357"/>
    </source>
</evidence>
<evidence type="ECO:0000313" key="14">
    <source>
        <dbReference type="Proteomes" id="UP000029392"/>
    </source>
</evidence>
<keyword evidence="2 8" id="KW-0813">Transport</keyword>
<keyword evidence="4 8" id="KW-0812">Transmembrane</keyword>
<comment type="similarity">
    <text evidence="8 9">Belongs to the TonB-dependent receptor family.</text>
</comment>
<evidence type="ECO:0000256" key="4">
    <source>
        <dbReference type="ARBA" id="ARBA00022692"/>
    </source>
</evidence>
<dbReference type="InterPro" id="IPR012910">
    <property type="entry name" value="Plug_dom"/>
</dbReference>
<evidence type="ECO:0000256" key="8">
    <source>
        <dbReference type="PROSITE-ProRule" id="PRU01360"/>
    </source>
</evidence>
<dbReference type="GO" id="GO:0009279">
    <property type="term" value="C:cell outer membrane"/>
    <property type="evidence" value="ECO:0007669"/>
    <property type="project" value="UniProtKB-SubCell"/>
</dbReference>
<dbReference type="EMBL" id="AVCH01000175">
    <property type="protein sequence ID" value="KFN45947.1"/>
    <property type="molecule type" value="Genomic_DNA"/>
</dbReference>
<accession>A0A091B346</accession>
<evidence type="ECO:0000256" key="7">
    <source>
        <dbReference type="ARBA" id="ARBA00023237"/>
    </source>
</evidence>
<dbReference type="Pfam" id="PF07715">
    <property type="entry name" value="Plug"/>
    <property type="match status" value="1"/>
</dbReference>
<evidence type="ECO:0000259" key="11">
    <source>
        <dbReference type="Pfam" id="PF00593"/>
    </source>
</evidence>
<keyword evidence="5 9" id="KW-0798">TonB box</keyword>
<dbReference type="InterPro" id="IPR037066">
    <property type="entry name" value="Plug_dom_sf"/>
</dbReference>
<keyword evidence="14" id="KW-1185">Reference proteome</keyword>
<evidence type="ECO:0000259" key="12">
    <source>
        <dbReference type="Pfam" id="PF07715"/>
    </source>
</evidence>
<dbReference type="STRING" id="1384054.N790_09095"/>
<keyword evidence="6 8" id="KW-0472">Membrane</keyword>
<feature type="chain" id="PRO_5001869413" description="TonB-dependent receptor" evidence="10">
    <location>
        <begin position="33"/>
        <end position="811"/>
    </location>
</feature>
<protein>
    <recommendedName>
        <fullName evidence="15">TonB-dependent receptor</fullName>
    </recommendedName>
</protein>
<dbReference type="eggNOG" id="COG4771">
    <property type="taxonomic scope" value="Bacteria"/>
</dbReference>
<reference evidence="13 14" key="1">
    <citation type="submission" date="2013-09" db="EMBL/GenBank/DDBJ databases">
        <title>Genome sequencing of Arenimonas malthae.</title>
        <authorList>
            <person name="Chen F."/>
            <person name="Wang G."/>
        </authorList>
    </citation>
    <scope>NUCLEOTIDE SEQUENCE [LARGE SCALE GENOMIC DNA]</scope>
    <source>
        <strain evidence="13 14">CC-JY-1</strain>
    </source>
</reference>
<feature type="domain" description="TonB-dependent receptor-like beta-barrel" evidence="11">
    <location>
        <begin position="315"/>
        <end position="769"/>
    </location>
</feature>
<gene>
    <name evidence="13" type="ORF">N790_09095</name>
</gene>
<feature type="signal peptide" evidence="10">
    <location>
        <begin position="1"/>
        <end position="32"/>
    </location>
</feature>
<sequence length="811" mass="86789">MNVSPRTPASPLRRSPLLVAIALALAAPLASAQEAPPAGEPTEEAAADDTAVLDAIIVTGTRRTDRTVAESLSPIDVLDATEVQRQGSPEINQALARLVPSYNFPRATITDGTDHVRPAQLRGLAPDQTLVLVNGKRRHRSAVLNLNGSVGRGSSPVDLNAIPANAIARIEVLRDGAAAQYGSDAIAGVINIVLKGAGAEGSLDARYGEHKEGDGELVDLGAFNAVGDERLFIALAAEYRDRGPTNRAGLDPRQQYPLVGGQPDPREASFDRLNHRFGDADVQDRLFFFNAGGQLGGAELYAFGNLSLRDGEAGGFYRRALDARNILAIYPDGYLPLIVSESADKSFNAGVRGESAGGWRWDASLGWGRNEFDYNVANSLNVDLGPTSPTEFFAGRLEAGQLVANLDLSKDFDWGLAYPVTFSTGIEAKEETYAITAGEPASYFGSGSQVFPGFRPANALDVSRDSRAVYGEVEADLTDNFSASAAVRYEDYSDFGDATSGKLSGRYVFNDVVSLRGTVSTGFRAPTLAQQYYSTTATVFVAGVPFDIRTFPVNDPVAIALGAEPLKAEESTSLSLGLGLQFTPDWNVTLDAYQIDIDDRIILSEELRGPAVRAFLAANGFPQTDGGRYFTNAIDTRTRGVDLVSSHRWDLGGGELNLTVGANYNDTDITRIAPNPAVLDQVALGLTRIGRAEIGRVTVGSPKDKLVVGVDYDREAWSFRLGATAYGEYTTYNTNPALDQTFGREVVLDAAVSYRFARGLTATVGADNLTDAYPDKVIAPNSNSGIFPYAVGNTPFGFNGAFYYARLNWVF</sequence>
<dbReference type="PATRIC" id="fig|1384054.3.peg.1934"/>
<evidence type="ECO:0000256" key="1">
    <source>
        <dbReference type="ARBA" id="ARBA00004571"/>
    </source>
</evidence>
<feature type="domain" description="TonB-dependent receptor plug" evidence="12">
    <location>
        <begin position="69"/>
        <end position="189"/>
    </location>
</feature>
<evidence type="ECO:0000256" key="5">
    <source>
        <dbReference type="ARBA" id="ARBA00023077"/>
    </source>
</evidence>
<dbReference type="InterPro" id="IPR039426">
    <property type="entry name" value="TonB-dep_rcpt-like"/>
</dbReference>
<dbReference type="InterPro" id="IPR036942">
    <property type="entry name" value="Beta-barrel_TonB_sf"/>
</dbReference>
<dbReference type="CDD" id="cd01347">
    <property type="entry name" value="ligand_gated_channel"/>
    <property type="match status" value="1"/>
</dbReference>
<dbReference type="RefSeq" id="WP_043803989.1">
    <property type="nucleotide sequence ID" value="NZ_AVCH01000175.1"/>
</dbReference>
<dbReference type="PANTHER" id="PTHR47234">
    <property type="match status" value="1"/>
</dbReference>
<evidence type="ECO:0000256" key="10">
    <source>
        <dbReference type="SAM" id="SignalP"/>
    </source>
</evidence>
<dbReference type="SUPFAM" id="SSF56935">
    <property type="entry name" value="Porins"/>
    <property type="match status" value="1"/>
</dbReference>
<dbReference type="OrthoDB" id="9805434at2"/>
<evidence type="ECO:0000256" key="2">
    <source>
        <dbReference type="ARBA" id="ARBA00022448"/>
    </source>
</evidence>
<keyword evidence="10" id="KW-0732">Signal</keyword>
<dbReference type="Pfam" id="PF00593">
    <property type="entry name" value="TonB_dep_Rec_b-barrel"/>
    <property type="match status" value="1"/>
</dbReference>
<dbReference type="AlphaFoldDB" id="A0A091B346"/>
<dbReference type="PANTHER" id="PTHR47234:SF3">
    <property type="entry name" value="SECRETIN_TONB SHORT N-TERMINAL DOMAIN-CONTAINING PROTEIN"/>
    <property type="match status" value="1"/>
</dbReference>
<evidence type="ECO:0008006" key="15">
    <source>
        <dbReference type="Google" id="ProtNLM"/>
    </source>
</evidence>
<dbReference type="Gene3D" id="2.170.130.10">
    <property type="entry name" value="TonB-dependent receptor, plug domain"/>
    <property type="match status" value="1"/>
</dbReference>
<proteinExistence type="inferred from homology"/>
<dbReference type="Gene3D" id="2.40.170.20">
    <property type="entry name" value="TonB-dependent receptor, beta-barrel domain"/>
    <property type="match status" value="1"/>
</dbReference>
<evidence type="ECO:0000256" key="3">
    <source>
        <dbReference type="ARBA" id="ARBA00022452"/>
    </source>
</evidence>
<dbReference type="PROSITE" id="PS52016">
    <property type="entry name" value="TONB_DEPENDENT_REC_3"/>
    <property type="match status" value="1"/>
</dbReference>
<dbReference type="Proteomes" id="UP000029392">
    <property type="component" value="Unassembled WGS sequence"/>
</dbReference>
<organism evidence="13 14">
    <name type="scientific">Arenimonas malthae CC-JY-1</name>
    <dbReference type="NCBI Taxonomy" id="1384054"/>
    <lineage>
        <taxon>Bacteria</taxon>
        <taxon>Pseudomonadati</taxon>
        <taxon>Pseudomonadota</taxon>
        <taxon>Gammaproteobacteria</taxon>
        <taxon>Lysobacterales</taxon>
        <taxon>Lysobacteraceae</taxon>
        <taxon>Arenimonas</taxon>
    </lineage>
</organism>
<comment type="subcellular location">
    <subcellularLocation>
        <location evidence="1 8">Cell outer membrane</location>
        <topology evidence="1 8">Multi-pass membrane protein</topology>
    </subcellularLocation>
</comment>
<comment type="caution">
    <text evidence="13">The sequence shown here is derived from an EMBL/GenBank/DDBJ whole genome shotgun (WGS) entry which is preliminary data.</text>
</comment>
<dbReference type="InterPro" id="IPR000531">
    <property type="entry name" value="Beta-barrel_TonB"/>
</dbReference>
<keyword evidence="7 8" id="KW-0998">Cell outer membrane</keyword>
<evidence type="ECO:0000313" key="13">
    <source>
        <dbReference type="EMBL" id="KFN45947.1"/>
    </source>
</evidence>
<name>A0A091B346_9GAMM</name>